<feature type="region of interest" description="Disordered" evidence="1">
    <location>
        <begin position="234"/>
        <end position="260"/>
    </location>
</feature>
<protein>
    <submittedName>
        <fullName evidence="2">DUF6261 family protein</fullName>
    </submittedName>
</protein>
<dbReference type="InterPro" id="IPR046228">
    <property type="entry name" value="DUF6261"/>
</dbReference>
<sequence>MKQIENFYMGSLRNNEDYGFHTLVIKAINNLPPVEEGQTDALKATRENYIAQFTTFDRAYQQTKKLDEVETLEAADAEVDEAYSASRIFINVMRRHPDEAKRTFAEEVGRIYDKYEIPVKLGYTEELAVLRNLLQELESYLEDFMRSIHFDEWVTYLSEKTDALEAALKKRAEAEGRKSKGIIKTTREAADEAYRQFAARVNVVADYEGNGKYDEFIDYVNALIKQQKANLKARATKSSNKKDGDLTFKPVDPTETEPKE</sequence>
<organism evidence="2 3">
    <name type="scientific">Parabacteroides faecalis</name>
    <dbReference type="NCBI Taxonomy" id="2924040"/>
    <lineage>
        <taxon>Bacteria</taxon>
        <taxon>Pseudomonadati</taxon>
        <taxon>Bacteroidota</taxon>
        <taxon>Bacteroidia</taxon>
        <taxon>Bacteroidales</taxon>
        <taxon>Tannerellaceae</taxon>
        <taxon>Parabacteroides</taxon>
    </lineage>
</organism>
<proteinExistence type="predicted"/>
<dbReference type="RefSeq" id="WP_243323460.1">
    <property type="nucleotide sequence ID" value="NZ_JAKZMM010000006.1"/>
</dbReference>
<evidence type="ECO:0000313" key="3">
    <source>
        <dbReference type="Proteomes" id="UP001165444"/>
    </source>
</evidence>
<evidence type="ECO:0000256" key="1">
    <source>
        <dbReference type="SAM" id="MobiDB-lite"/>
    </source>
</evidence>
<name>A0ABT0BYJ2_9BACT</name>
<reference evidence="2 3" key="1">
    <citation type="submission" date="2022-03" db="EMBL/GenBank/DDBJ databases">
        <title>Parabacteroides sp. nov. isolated from swine feces.</title>
        <authorList>
            <person name="Bak J.E."/>
        </authorList>
    </citation>
    <scope>NUCLEOTIDE SEQUENCE [LARGE SCALE GENOMIC DNA]</scope>
    <source>
        <strain evidence="2 3">AGMB00274</strain>
    </source>
</reference>
<dbReference type="EMBL" id="JAKZMM010000006">
    <property type="protein sequence ID" value="MCJ2379715.1"/>
    <property type="molecule type" value="Genomic_DNA"/>
</dbReference>
<gene>
    <name evidence="2" type="ORF">MUN53_03685</name>
</gene>
<evidence type="ECO:0000313" key="2">
    <source>
        <dbReference type="EMBL" id="MCJ2379715.1"/>
    </source>
</evidence>
<comment type="caution">
    <text evidence="2">The sequence shown here is derived from an EMBL/GenBank/DDBJ whole genome shotgun (WGS) entry which is preliminary data.</text>
</comment>
<dbReference type="Pfam" id="PF19775">
    <property type="entry name" value="DUF6261"/>
    <property type="match status" value="1"/>
</dbReference>
<accession>A0ABT0BYJ2</accession>
<keyword evidence="3" id="KW-1185">Reference proteome</keyword>
<dbReference type="Proteomes" id="UP001165444">
    <property type="component" value="Unassembled WGS sequence"/>
</dbReference>